<dbReference type="Gene3D" id="3.20.20.370">
    <property type="entry name" value="Glycoside hydrolase/deacetylase"/>
    <property type="match status" value="1"/>
</dbReference>
<dbReference type="Pfam" id="PF01522">
    <property type="entry name" value="Polysacc_deac_1"/>
    <property type="match status" value="1"/>
</dbReference>
<dbReference type="InterPro" id="IPR002509">
    <property type="entry name" value="NODB_dom"/>
</dbReference>
<dbReference type="EMBL" id="LJYW01000001">
    <property type="protein sequence ID" value="KPL55896.1"/>
    <property type="molecule type" value="Genomic_DNA"/>
</dbReference>
<proteinExistence type="inferred from homology"/>
<dbReference type="STRING" id="665126.ABB55_14500"/>
<evidence type="ECO:0000256" key="4">
    <source>
        <dbReference type="ARBA" id="ARBA00032976"/>
    </source>
</evidence>
<dbReference type="RefSeq" id="WP_054362062.1">
    <property type="nucleotide sequence ID" value="NZ_LJYW01000001.1"/>
</dbReference>
<feature type="domain" description="NodB homology" evidence="5">
    <location>
        <begin position="58"/>
        <end position="143"/>
    </location>
</feature>
<dbReference type="Proteomes" id="UP000048984">
    <property type="component" value="Unassembled WGS sequence"/>
</dbReference>
<protein>
    <recommendedName>
        <fullName evidence="3">Chitooligosaccharide deacetylase</fullName>
    </recommendedName>
    <alternativeName>
        <fullName evidence="4">Nodulation protein B</fullName>
    </alternativeName>
</protein>
<reference evidence="6 7" key="1">
    <citation type="submission" date="2015-09" db="EMBL/GenBank/DDBJ databases">
        <authorList>
            <person name="Jackson K.R."/>
            <person name="Lunt B.L."/>
            <person name="Fisher J.N.B."/>
            <person name="Gardner A.V."/>
            <person name="Bailey M.E."/>
            <person name="Deus L.M."/>
            <person name="Earl A.S."/>
            <person name="Gibby P.D."/>
            <person name="Hartmann K.A."/>
            <person name="Liu J.E."/>
            <person name="Manci A.M."/>
            <person name="Nielsen D.A."/>
            <person name="Solomon M.B."/>
            <person name="Breakwell D.P."/>
            <person name="Burnett S.H."/>
            <person name="Grose J.H."/>
        </authorList>
    </citation>
    <scope>NUCLEOTIDE SEQUENCE [LARGE SCALE GENOMIC DNA]</scope>
    <source>
        <strain evidence="6 7">16</strain>
    </source>
</reference>
<evidence type="ECO:0000256" key="3">
    <source>
        <dbReference type="ARBA" id="ARBA00020071"/>
    </source>
</evidence>
<evidence type="ECO:0000313" key="7">
    <source>
        <dbReference type="Proteomes" id="UP000048984"/>
    </source>
</evidence>
<comment type="caution">
    <text evidence="6">The sequence shown here is derived from an EMBL/GenBank/DDBJ whole genome shotgun (WGS) entry which is preliminary data.</text>
</comment>
<dbReference type="GO" id="GO:0016810">
    <property type="term" value="F:hydrolase activity, acting on carbon-nitrogen (but not peptide) bonds"/>
    <property type="evidence" value="ECO:0007669"/>
    <property type="project" value="InterPro"/>
</dbReference>
<dbReference type="GO" id="GO:0005975">
    <property type="term" value="P:carbohydrate metabolic process"/>
    <property type="evidence" value="ECO:0007669"/>
    <property type="project" value="InterPro"/>
</dbReference>
<organism evidence="6 7">
    <name type="scientific">Prosthecodimorpha hirschii</name>
    <dbReference type="NCBI Taxonomy" id="665126"/>
    <lineage>
        <taxon>Bacteria</taxon>
        <taxon>Pseudomonadati</taxon>
        <taxon>Pseudomonadota</taxon>
        <taxon>Alphaproteobacteria</taxon>
        <taxon>Hyphomicrobiales</taxon>
        <taxon>Ancalomicrobiaceae</taxon>
        <taxon>Prosthecodimorpha</taxon>
    </lineage>
</organism>
<evidence type="ECO:0000256" key="1">
    <source>
        <dbReference type="ARBA" id="ARBA00003236"/>
    </source>
</evidence>
<name>A0A0P6WLZ8_9HYPH</name>
<gene>
    <name evidence="6" type="ORF">ABB55_14500</name>
</gene>
<keyword evidence="7" id="KW-1185">Reference proteome</keyword>
<dbReference type="PANTHER" id="PTHR47561">
    <property type="entry name" value="POLYSACCHARIDE DEACETYLASE FAMILY PROTEIN (AFU_ORTHOLOGUE AFUA_6G05030)"/>
    <property type="match status" value="1"/>
</dbReference>
<comment type="similarity">
    <text evidence="2">Belongs to the polysaccharide deacetylase family.</text>
</comment>
<dbReference type="SUPFAM" id="SSF88713">
    <property type="entry name" value="Glycoside hydrolase/deacetylase"/>
    <property type="match status" value="1"/>
</dbReference>
<sequence length="312" mass="34751">MPWKDNYTSSDETTVFDDRISWPAGARIGFNLVVNLNPASGGGGIDAKDLGSPQFHFGMHEGLDAFLKLFDALGLAATFTVPALVAEAYAGTIRSIAAAGHEIAAQGLLGEDPSDLSVEEEAWRMRRTAETIEKTIGRRPDGWYGLPRPDDRFATGSLRRETIDLAIEQGFLYVGNGLADDLPYYWVTDPAGPRSLLTLPYYYHLDDTYFLMFPHEGTGLERPAPLLRNWRAEFAAQYRRGRYFPMTVSPARSGWGHRFTMLETFLREVSTMPDVFAASSRKIAAHWAAHFPAVSTLKLQTSIWRDHADSLS</sequence>
<evidence type="ECO:0000259" key="5">
    <source>
        <dbReference type="Pfam" id="PF01522"/>
    </source>
</evidence>
<evidence type="ECO:0000313" key="6">
    <source>
        <dbReference type="EMBL" id="KPL55896.1"/>
    </source>
</evidence>
<accession>A0A0P6WLZ8</accession>
<reference evidence="6 7" key="2">
    <citation type="submission" date="2015-10" db="EMBL/GenBank/DDBJ databases">
        <title>Draft Genome Sequence of Prosthecomicrobium hirschii ATCC 27832.</title>
        <authorList>
            <person name="Daniel J."/>
            <person name="Givan S.A."/>
            <person name="Brun Y.V."/>
            <person name="Brown P.J."/>
        </authorList>
    </citation>
    <scope>NUCLEOTIDE SEQUENCE [LARGE SCALE GENOMIC DNA]</scope>
    <source>
        <strain evidence="6 7">16</strain>
    </source>
</reference>
<dbReference type="InterPro" id="IPR011330">
    <property type="entry name" value="Glyco_hydro/deAcase_b/a-brl"/>
</dbReference>
<dbReference type="AlphaFoldDB" id="A0A0P6WLZ8"/>
<dbReference type="PANTHER" id="PTHR47561:SF1">
    <property type="entry name" value="POLYSACCHARIDE DEACETYLASE FAMILY PROTEIN (AFU_ORTHOLOGUE AFUA_6G05030)"/>
    <property type="match status" value="1"/>
</dbReference>
<comment type="function">
    <text evidence="1">Is involved in generating a small heat-stable compound (Nod), an acylated oligomer of N-acetylglucosamine, that stimulates mitosis in various plant protoplasts.</text>
</comment>
<evidence type="ECO:0000256" key="2">
    <source>
        <dbReference type="ARBA" id="ARBA00010973"/>
    </source>
</evidence>